<dbReference type="Pfam" id="PF03863">
    <property type="entry name" value="Phage_mat-A"/>
    <property type="match status" value="1"/>
</dbReference>
<dbReference type="RefSeq" id="YP_010769436.1">
    <property type="nucleotide sequence ID" value="NC_073974.1"/>
</dbReference>
<reference evidence="8" key="1">
    <citation type="submission" date="2020-09" db="EMBL/GenBank/DDBJ databases">
        <title>Leviviricetes taxonomy.</title>
        <authorList>
            <person name="Stockdale S.R."/>
            <person name="Callanan J."/>
            <person name="Adriaenssens E.M."/>
            <person name="Kuhn J.H."/>
            <person name="Rumnieks J."/>
            <person name="Shkoporov A."/>
            <person name="Draper L.A."/>
            <person name="Ross P."/>
            <person name="Hill C."/>
        </authorList>
    </citation>
    <scope>NUCLEOTIDE SEQUENCE</scope>
</reference>
<dbReference type="Proteomes" id="UP000683115">
    <property type="component" value="Segment"/>
</dbReference>
<dbReference type="EMBL" id="BK014195">
    <property type="protein sequence ID" value="DAD52750.1"/>
    <property type="molecule type" value="Genomic_RNA"/>
</dbReference>
<gene>
    <name evidence="8" type="primary">SRR7976325_15_1</name>
</gene>
<dbReference type="InterPro" id="IPR005563">
    <property type="entry name" value="A_protein"/>
</dbReference>
<keyword evidence="5" id="KW-1175">Viral attachment to host cell pilus</keyword>
<name>A0A8S5L4X0_9VIRU</name>
<keyword evidence="6" id="KW-1160">Virus entry into host cell</keyword>
<protein>
    <submittedName>
        <fullName evidence="8">Maturation protein</fullName>
    </submittedName>
</protein>
<evidence type="ECO:0000313" key="9">
    <source>
        <dbReference type="Proteomes" id="UP000683115"/>
    </source>
</evidence>
<evidence type="ECO:0000256" key="1">
    <source>
        <dbReference type="ARBA" id="ARBA00004328"/>
    </source>
</evidence>
<accession>A0A8S5L4X0</accession>
<dbReference type="KEGG" id="vg:80398454"/>
<dbReference type="GO" id="GO:0044423">
    <property type="term" value="C:virion component"/>
    <property type="evidence" value="ECO:0007669"/>
    <property type="project" value="UniProtKB-KW"/>
</dbReference>
<feature type="non-terminal residue" evidence="8">
    <location>
        <position position="1"/>
    </location>
</feature>
<evidence type="ECO:0000256" key="6">
    <source>
        <dbReference type="ARBA" id="ARBA00023296"/>
    </source>
</evidence>
<keyword evidence="3" id="KW-1161">Viral attachment to host cell</keyword>
<evidence type="ECO:0000256" key="3">
    <source>
        <dbReference type="ARBA" id="ARBA00022804"/>
    </source>
</evidence>
<evidence type="ECO:0000313" key="8">
    <source>
        <dbReference type="EMBL" id="DAD52750.1"/>
    </source>
</evidence>
<dbReference type="GO" id="GO:0039666">
    <property type="term" value="P:virion attachment to host cell pilus"/>
    <property type="evidence" value="ECO:0007669"/>
    <property type="project" value="UniProtKB-KW"/>
</dbReference>
<sequence length="638" mass="72127">SDYVGGQSPGIRVNRNLSMVTKTRFILGDSITRLSWKSASWQCPITSRGITLGHQDEEYFPNGHPGHYISNGVTVYLDGQPKFYDLAGGFWDGHPNDLYVRTVRYLESFDSVSSVGWNEKKPVLVAFKSSSARRRSLVAPVRPLWRPPYRKPLHPPTKREVKLREPELPPTGVTEKYLRTLDRYVALFIKLDAQFEASYRRRLRVYQRNVAKREAALKRYIAVYDRRLAKYKRRLAQYEALMGKNSAGKRKSYRVVAPRMSPLPQNPYNRLRVWFPADTPLSYNRLRWSNYMTTDFGNDPSLRLFDGTMKVDSVDVVPSDSNALAFTRLPGSGSHIEHAFSSELIRLDALVKSKLVDKVNNQKVNLVFMAAERAQTFSLIADVTRRLLLVLRGKRKIMHAIGKYAKKSPRRIADDYLAFQFGVLPLMSDLKALTDKLFGSSVNDRLTFRSNSTIRVQGDYPLNGRMVTVEGTVAVSIVLNYELGSAGSRALSEYDFINPAEVAWEAMPWSFVVDWFAPVGNWLSSFSAETGLTRVASTRTVRIFLKVKNASDSNHLSPPQVTDFLSGIYRRLGASGVNGDVSYVNYVVDGAVVEWKSRSVLPQDFSLTFNPLLAAKSPISWTHGFESLALLAQRLLKP</sequence>
<keyword evidence="9" id="KW-1185">Reference proteome</keyword>
<keyword evidence="2" id="KW-0945">Host-virus interaction</keyword>
<comment type="similarity">
    <text evidence="7">Belongs to the Leviviricetes maturation protein family.</text>
</comment>
<dbReference type="GeneID" id="80398454"/>
<evidence type="ECO:0000256" key="5">
    <source>
        <dbReference type="ARBA" id="ARBA00023104"/>
    </source>
</evidence>
<comment type="subcellular location">
    <subcellularLocation>
        <location evidence="1">Virion</location>
    </subcellularLocation>
</comment>
<evidence type="ECO:0000256" key="2">
    <source>
        <dbReference type="ARBA" id="ARBA00022581"/>
    </source>
</evidence>
<proteinExistence type="inferred from homology"/>
<organism evidence="8 9">
    <name type="scientific">ssRNA phage SRR7976325_15</name>
    <dbReference type="NCBI Taxonomy" id="2786702"/>
    <lineage>
        <taxon>Viruses</taxon>
        <taxon>Riboviria</taxon>
        <taxon>Orthornavirae</taxon>
        <taxon>Lenarviricota</taxon>
        <taxon>Leviviricetes</taxon>
        <taxon>Norzivirales</taxon>
        <taxon>Fiersviridae</taxon>
        <taxon>Keghovirus</taxon>
        <taxon>Keghovirus caenadaptatum</taxon>
    </lineage>
</organism>
<evidence type="ECO:0000256" key="7">
    <source>
        <dbReference type="ARBA" id="ARBA00035110"/>
    </source>
</evidence>
<keyword evidence="4" id="KW-0946">Virion</keyword>
<evidence type="ECO:0000256" key="4">
    <source>
        <dbReference type="ARBA" id="ARBA00022844"/>
    </source>
</evidence>